<protein>
    <submittedName>
        <fullName evidence="1">Uncharacterized protein</fullName>
    </submittedName>
</protein>
<organism evidence="1">
    <name type="scientific">Arundo donax</name>
    <name type="common">Giant reed</name>
    <name type="synonym">Donax arundinaceus</name>
    <dbReference type="NCBI Taxonomy" id="35708"/>
    <lineage>
        <taxon>Eukaryota</taxon>
        <taxon>Viridiplantae</taxon>
        <taxon>Streptophyta</taxon>
        <taxon>Embryophyta</taxon>
        <taxon>Tracheophyta</taxon>
        <taxon>Spermatophyta</taxon>
        <taxon>Magnoliopsida</taxon>
        <taxon>Liliopsida</taxon>
        <taxon>Poales</taxon>
        <taxon>Poaceae</taxon>
        <taxon>PACMAD clade</taxon>
        <taxon>Arundinoideae</taxon>
        <taxon>Arundineae</taxon>
        <taxon>Arundo</taxon>
    </lineage>
</organism>
<dbReference type="EMBL" id="GBRH01246739">
    <property type="protein sequence ID" value="JAD51156.1"/>
    <property type="molecule type" value="Transcribed_RNA"/>
</dbReference>
<dbReference type="AlphaFoldDB" id="A0A0A9AJ45"/>
<accession>A0A0A9AJ45</accession>
<evidence type="ECO:0000313" key="1">
    <source>
        <dbReference type="EMBL" id="JAD51156.1"/>
    </source>
</evidence>
<reference evidence="1" key="2">
    <citation type="journal article" date="2015" name="Data Brief">
        <title>Shoot transcriptome of the giant reed, Arundo donax.</title>
        <authorList>
            <person name="Barrero R.A."/>
            <person name="Guerrero F.D."/>
            <person name="Moolhuijzen P."/>
            <person name="Goolsby J.A."/>
            <person name="Tidwell J."/>
            <person name="Bellgard S.E."/>
            <person name="Bellgard M.I."/>
        </authorList>
    </citation>
    <scope>NUCLEOTIDE SEQUENCE</scope>
    <source>
        <tissue evidence="1">Shoot tissue taken approximately 20 cm above the soil surface</tissue>
    </source>
</reference>
<reference evidence="1" key="1">
    <citation type="submission" date="2014-09" db="EMBL/GenBank/DDBJ databases">
        <authorList>
            <person name="Magalhaes I.L.F."/>
            <person name="Oliveira U."/>
            <person name="Santos F.R."/>
            <person name="Vidigal T.H.D.A."/>
            <person name="Brescovit A.D."/>
            <person name="Santos A.J."/>
        </authorList>
    </citation>
    <scope>NUCLEOTIDE SEQUENCE</scope>
    <source>
        <tissue evidence="1">Shoot tissue taken approximately 20 cm above the soil surface</tissue>
    </source>
</reference>
<name>A0A0A9AJ45_ARUDO</name>
<proteinExistence type="predicted"/>
<sequence>MPIKSSTGSVGNGEAFHCSDIWRYLRGAKLGGELGR</sequence>